<keyword evidence="2" id="KW-0238">DNA-binding</keyword>
<dbReference type="SUPFAM" id="SSF46894">
    <property type="entry name" value="C-terminal effector domain of the bipartite response regulators"/>
    <property type="match status" value="1"/>
</dbReference>
<evidence type="ECO:0000256" key="3">
    <source>
        <dbReference type="ARBA" id="ARBA00023163"/>
    </source>
</evidence>
<evidence type="ECO:0000259" key="5">
    <source>
        <dbReference type="PROSITE" id="PS50043"/>
    </source>
</evidence>
<dbReference type="EMBL" id="JAFLNL010000007">
    <property type="protein sequence ID" value="MBO0354914.1"/>
    <property type="molecule type" value="Genomic_DNA"/>
</dbReference>
<organism evidence="6 7">
    <name type="scientific">Flagellimonas aurea</name>
    <dbReference type="NCBI Taxonomy" id="2915619"/>
    <lineage>
        <taxon>Bacteria</taxon>
        <taxon>Pseudomonadati</taxon>
        <taxon>Bacteroidota</taxon>
        <taxon>Flavobacteriia</taxon>
        <taxon>Flavobacteriales</taxon>
        <taxon>Flavobacteriaceae</taxon>
        <taxon>Flagellimonas</taxon>
    </lineage>
</organism>
<dbReference type="PANTHER" id="PTHR44688">
    <property type="entry name" value="DNA-BINDING TRANSCRIPTIONAL ACTIVATOR DEVR_DOSR"/>
    <property type="match status" value="1"/>
</dbReference>
<feature type="transmembrane region" description="Helical" evidence="4">
    <location>
        <begin position="42"/>
        <end position="60"/>
    </location>
</feature>
<evidence type="ECO:0000256" key="4">
    <source>
        <dbReference type="SAM" id="Phobius"/>
    </source>
</evidence>
<evidence type="ECO:0000256" key="1">
    <source>
        <dbReference type="ARBA" id="ARBA00023015"/>
    </source>
</evidence>
<feature type="transmembrane region" description="Helical" evidence="4">
    <location>
        <begin position="12"/>
        <end position="30"/>
    </location>
</feature>
<dbReference type="PROSITE" id="PS00622">
    <property type="entry name" value="HTH_LUXR_1"/>
    <property type="match status" value="1"/>
</dbReference>
<accession>A0ABS3G675</accession>
<dbReference type="PRINTS" id="PR00038">
    <property type="entry name" value="HTHLUXR"/>
</dbReference>
<name>A0ABS3G675_9FLAO</name>
<sequence length="315" mass="36333">MTVFGSEMHIVTFFIIAVQLILLTNFVIISLKKRDSKSTNRFIWFTISLIAYNFFSGIFPDTNIPIPLTIQYIVAYGVGIYTALYYVYYVYSEFDIGHLKFFTLRHLMIILISAFIFFFVLPLIIWQDIGIAKYSFIFIPVAVAIAFLVKISAPLIELYKEKGGATNRFYRDRIATGYLTLLSIVLMPIIVALGDFQVVEQLIVNAGYFVLAVALIRINIYQDLKIEQFLHRLGYTDDAREAKNIVILKYFSNLDLSKREIEVANLILDGKSYKHIGSYLFIAEGTVSKHASNIFKKAEVQNRREFVRRFKGKRK</sequence>
<dbReference type="InterPro" id="IPR016032">
    <property type="entry name" value="Sig_transdc_resp-reg_C-effctor"/>
</dbReference>
<dbReference type="SMART" id="SM00421">
    <property type="entry name" value="HTH_LUXR"/>
    <property type="match status" value="1"/>
</dbReference>
<dbReference type="Pfam" id="PF00196">
    <property type="entry name" value="GerE"/>
    <property type="match status" value="1"/>
</dbReference>
<proteinExistence type="predicted"/>
<dbReference type="PROSITE" id="PS50043">
    <property type="entry name" value="HTH_LUXR_2"/>
    <property type="match status" value="1"/>
</dbReference>
<keyword evidence="7" id="KW-1185">Reference proteome</keyword>
<comment type="caution">
    <text evidence="6">The sequence shown here is derived from an EMBL/GenBank/DDBJ whole genome shotgun (WGS) entry which is preliminary data.</text>
</comment>
<protein>
    <recommendedName>
        <fullName evidence="5">HTH luxR-type domain-containing protein</fullName>
    </recommendedName>
</protein>
<evidence type="ECO:0000313" key="6">
    <source>
        <dbReference type="EMBL" id="MBO0354914.1"/>
    </source>
</evidence>
<feature type="transmembrane region" description="Helical" evidence="4">
    <location>
        <begin position="72"/>
        <end position="91"/>
    </location>
</feature>
<keyword evidence="4" id="KW-1133">Transmembrane helix</keyword>
<dbReference type="Proteomes" id="UP000664044">
    <property type="component" value="Unassembled WGS sequence"/>
</dbReference>
<keyword evidence="1" id="KW-0805">Transcription regulation</keyword>
<dbReference type="PANTHER" id="PTHR44688:SF16">
    <property type="entry name" value="DNA-BINDING TRANSCRIPTIONAL ACTIVATOR DEVR_DOSR"/>
    <property type="match status" value="1"/>
</dbReference>
<dbReference type="Gene3D" id="1.10.10.10">
    <property type="entry name" value="Winged helix-like DNA-binding domain superfamily/Winged helix DNA-binding domain"/>
    <property type="match status" value="1"/>
</dbReference>
<feature type="transmembrane region" description="Helical" evidence="4">
    <location>
        <begin position="202"/>
        <end position="220"/>
    </location>
</feature>
<reference evidence="6 7" key="1">
    <citation type="submission" date="2021-03" db="EMBL/GenBank/DDBJ databases">
        <title>Muricauda lutimaris sp. nov. and Muricauda ruestringensis sp. nov, two marine members of the Flavobacteriaceae isolated from deep sea sediments of Western Pacific.</title>
        <authorList>
            <person name="Zhao S."/>
            <person name="Liu R."/>
        </authorList>
    </citation>
    <scope>NUCLEOTIDE SEQUENCE [LARGE SCALE GENOMIC DNA]</scope>
    <source>
        <strain evidence="6 7">BC31-1-A7</strain>
    </source>
</reference>
<gene>
    <name evidence="6" type="ORF">J0656_12895</name>
</gene>
<dbReference type="CDD" id="cd06170">
    <property type="entry name" value="LuxR_C_like"/>
    <property type="match status" value="1"/>
</dbReference>
<keyword evidence="3" id="KW-0804">Transcription</keyword>
<evidence type="ECO:0000313" key="7">
    <source>
        <dbReference type="Proteomes" id="UP000664044"/>
    </source>
</evidence>
<dbReference type="InterPro" id="IPR000792">
    <property type="entry name" value="Tscrpt_reg_LuxR_C"/>
</dbReference>
<keyword evidence="4" id="KW-0812">Transmembrane</keyword>
<feature type="transmembrane region" description="Helical" evidence="4">
    <location>
        <begin position="131"/>
        <end position="153"/>
    </location>
</feature>
<dbReference type="RefSeq" id="WP_207034555.1">
    <property type="nucleotide sequence ID" value="NZ_JAFLNL010000007.1"/>
</dbReference>
<keyword evidence="4" id="KW-0472">Membrane</keyword>
<evidence type="ECO:0000256" key="2">
    <source>
        <dbReference type="ARBA" id="ARBA00023125"/>
    </source>
</evidence>
<feature type="transmembrane region" description="Helical" evidence="4">
    <location>
        <begin position="103"/>
        <end position="125"/>
    </location>
</feature>
<feature type="transmembrane region" description="Helical" evidence="4">
    <location>
        <begin position="174"/>
        <end position="196"/>
    </location>
</feature>
<feature type="domain" description="HTH luxR-type" evidence="5">
    <location>
        <begin position="249"/>
        <end position="314"/>
    </location>
</feature>
<dbReference type="InterPro" id="IPR036388">
    <property type="entry name" value="WH-like_DNA-bd_sf"/>
</dbReference>